<feature type="region of interest" description="Disordered" evidence="1">
    <location>
        <begin position="1"/>
        <end position="26"/>
    </location>
</feature>
<sequence>MEQAHPLAQRFFGRTPGQQDGRGVAQPGQLVAVGGLDQGLPGGEVPVEGADADARLLGDRVQGGVAVAGEGLDGRLQQPVAVALCVGAQGARRHDVPLISLVRLQNGASSA</sequence>
<evidence type="ECO:0000256" key="1">
    <source>
        <dbReference type="SAM" id="MobiDB-lite"/>
    </source>
</evidence>
<evidence type="ECO:0000313" key="2">
    <source>
        <dbReference type="EMBL" id="GAA3242519.1"/>
    </source>
</evidence>
<proteinExistence type="predicted"/>
<keyword evidence="3" id="KW-1185">Reference proteome</keyword>
<organism evidence="2 3">
    <name type="scientific">Actinocorallia longicatena</name>
    <dbReference type="NCBI Taxonomy" id="111803"/>
    <lineage>
        <taxon>Bacteria</taxon>
        <taxon>Bacillati</taxon>
        <taxon>Actinomycetota</taxon>
        <taxon>Actinomycetes</taxon>
        <taxon>Streptosporangiales</taxon>
        <taxon>Thermomonosporaceae</taxon>
        <taxon>Actinocorallia</taxon>
    </lineage>
</organism>
<protein>
    <submittedName>
        <fullName evidence="2">Uncharacterized protein</fullName>
    </submittedName>
</protein>
<dbReference type="Proteomes" id="UP001501237">
    <property type="component" value="Unassembled WGS sequence"/>
</dbReference>
<evidence type="ECO:0000313" key="3">
    <source>
        <dbReference type="Proteomes" id="UP001501237"/>
    </source>
</evidence>
<name>A0ABP6QPR0_9ACTN</name>
<gene>
    <name evidence="2" type="ORF">GCM10010468_80250</name>
</gene>
<reference evidence="3" key="1">
    <citation type="journal article" date="2019" name="Int. J. Syst. Evol. Microbiol.">
        <title>The Global Catalogue of Microorganisms (GCM) 10K type strain sequencing project: providing services to taxonomists for standard genome sequencing and annotation.</title>
        <authorList>
            <consortium name="The Broad Institute Genomics Platform"/>
            <consortium name="The Broad Institute Genome Sequencing Center for Infectious Disease"/>
            <person name="Wu L."/>
            <person name="Ma J."/>
        </authorList>
    </citation>
    <scope>NUCLEOTIDE SEQUENCE [LARGE SCALE GENOMIC DNA]</scope>
    <source>
        <strain evidence="3">JCM 9377</strain>
    </source>
</reference>
<comment type="caution">
    <text evidence="2">The sequence shown here is derived from an EMBL/GenBank/DDBJ whole genome shotgun (WGS) entry which is preliminary data.</text>
</comment>
<dbReference type="EMBL" id="BAAAUV010000051">
    <property type="protein sequence ID" value="GAA3242519.1"/>
    <property type="molecule type" value="Genomic_DNA"/>
</dbReference>
<accession>A0ABP6QPR0</accession>